<comment type="caution">
    <text evidence="2">The sequence shown here is derived from an EMBL/GenBank/DDBJ whole genome shotgun (WGS) entry which is preliminary data.</text>
</comment>
<name>A0A9P4JRF0_9PLEO</name>
<feature type="region of interest" description="Disordered" evidence="1">
    <location>
        <begin position="240"/>
        <end position="427"/>
    </location>
</feature>
<dbReference type="Gene3D" id="1.25.40.10">
    <property type="entry name" value="Tetratricopeptide repeat domain"/>
    <property type="match status" value="1"/>
</dbReference>
<keyword evidence="3" id="KW-1185">Reference proteome</keyword>
<dbReference type="Pfam" id="PF08238">
    <property type="entry name" value="Sel1"/>
    <property type="match status" value="3"/>
</dbReference>
<dbReference type="OrthoDB" id="2384430at2759"/>
<feature type="compositionally biased region" description="Polar residues" evidence="1">
    <location>
        <begin position="40"/>
        <end position="49"/>
    </location>
</feature>
<feature type="compositionally biased region" description="Polar residues" evidence="1">
    <location>
        <begin position="114"/>
        <end position="123"/>
    </location>
</feature>
<dbReference type="SUPFAM" id="SSF81901">
    <property type="entry name" value="HCP-like"/>
    <property type="match status" value="1"/>
</dbReference>
<protein>
    <recommendedName>
        <fullName evidence="4">HCP-like protein</fullName>
    </recommendedName>
</protein>
<feature type="region of interest" description="Disordered" evidence="1">
    <location>
        <begin position="703"/>
        <end position="746"/>
    </location>
</feature>
<proteinExistence type="predicted"/>
<evidence type="ECO:0000256" key="1">
    <source>
        <dbReference type="SAM" id="MobiDB-lite"/>
    </source>
</evidence>
<reference evidence="2" key="1">
    <citation type="journal article" date="2020" name="Stud. Mycol.">
        <title>101 Dothideomycetes genomes: a test case for predicting lifestyles and emergence of pathogens.</title>
        <authorList>
            <person name="Haridas S."/>
            <person name="Albert R."/>
            <person name="Binder M."/>
            <person name="Bloem J."/>
            <person name="Labutti K."/>
            <person name="Salamov A."/>
            <person name="Andreopoulos B."/>
            <person name="Baker S."/>
            <person name="Barry K."/>
            <person name="Bills G."/>
            <person name="Bluhm B."/>
            <person name="Cannon C."/>
            <person name="Castanera R."/>
            <person name="Culley D."/>
            <person name="Daum C."/>
            <person name="Ezra D."/>
            <person name="Gonzalez J."/>
            <person name="Henrissat B."/>
            <person name="Kuo A."/>
            <person name="Liang C."/>
            <person name="Lipzen A."/>
            <person name="Lutzoni F."/>
            <person name="Magnuson J."/>
            <person name="Mondo S."/>
            <person name="Nolan M."/>
            <person name="Ohm R."/>
            <person name="Pangilinan J."/>
            <person name="Park H.-J."/>
            <person name="Ramirez L."/>
            <person name="Alfaro M."/>
            <person name="Sun H."/>
            <person name="Tritt A."/>
            <person name="Yoshinaga Y."/>
            <person name="Zwiers L.-H."/>
            <person name="Turgeon B."/>
            <person name="Goodwin S."/>
            <person name="Spatafora J."/>
            <person name="Crous P."/>
            <person name="Grigoriev I."/>
        </authorList>
    </citation>
    <scope>NUCLEOTIDE SEQUENCE</scope>
    <source>
        <strain evidence="2">ATCC 74209</strain>
    </source>
</reference>
<feature type="compositionally biased region" description="Polar residues" evidence="1">
    <location>
        <begin position="406"/>
        <end position="416"/>
    </location>
</feature>
<dbReference type="SMART" id="SM00671">
    <property type="entry name" value="SEL1"/>
    <property type="match status" value="3"/>
</dbReference>
<evidence type="ECO:0008006" key="4">
    <source>
        <dbReference type="Google" id="ProtNLM"/>
    </source>
</evidence>
<feature type="compositionally biased region" description="Low complexity" evidence="1">
    <location>
        <begin position="251"/>
        <end position="262"/>
    </location>
</feature>
<dbReference type="InterPro" id="IPR006597">
    <property type="entry name" value="Sel1-like"/>
</dbReference>
<dbReference type="GO" id="GO:0010972">
    <property type="term" value="P:negative regulation of G2/M transition of mitotic cell cycle"/>
    <property type="evidence" value="ECO:0007669"/>
    <property type="project" value="TreeGrafter"/>
</dbReference>
<feature type="region of interest" description="Disordered" evidence="1">
    <location>
        <begin position="113"/>
        <end position="223"/>
    </location>
</feature>
<feature type="compositionally biased region" description="Polar residues" evidence="1">
    <location>
        <begin position="336"/>
        <end position="345"/>
    </location>
</feature>
<organism evidence="2 3">
    <name type="scientific">Delitschia confertaspora ATCC 74209</name>
    <dbReference type="NCBI Taxonomy" id="1513339"/>
    <lineage>
        <taxon>Eukaryota</taxon>
        <taxon>Fungi</taxon>
        <taxon>Dikarya</taxon>
        <taxon>Ascomycota</taxon>
        <taxon>Pezizomycotina</taxon>
        <taxon>Dothideomycetes</taxon>
        <taxon>Pleosporomycetidae</taxon>
        <taxon>Pleosporales</taxon>
        <taxon>Delitschiaceae</taxon>
        <taxon>Delitschia</taxon>
    </lineage>
</organism>
<dbReference type="PANTHER" id="PTHR43628">
    <property type="entry name" value="ACTIVATOR OF C KINASE PROTEIN 1-RELATED"/>
    <property type="match status" value="1"/>
</dbReference>
<dbReference type="PANTHER" id="PTHR43628:SF11">
    <property type="entry name" value="PROTEIN DSF2"/>
    <property type="match status" value="1"/>
</dbReference>
<dbReference type="EMBL" id="ML993962">
    <property type="protein sequence ID" value="KAF2201777.1"/>
    <property type="molecule type" value="Genomic_DNA"/>
</dbReference>
<evidence type="ECO:0000313" key="3">
    <source>
        <dbReference type="Proteomes" id="UP000799536"/>
    </source>
</evidence>
<feature type="compositionally biased region" description="Polar residues" evidence="1">
    <location>
        <begin position="283"/>
        <end position="303"/>
    </location>
</feature>
<dbReference type="Proteomes" id="UP000799536">
    <property type="component" value="Unassembled WGS sequence"/>
</dbReference>
<dbReference type="AlphaFoldDB" id="A0A9P4JRF0"/>
<feature type="compositionally biased region" description="Basic and acidic residues" evidence="1">
    <location>
        <begin position="138"/>
        <end position="147"/>
    </location>
</feature>
<feature type="region of interest" description="Disordered" evidence="1">
    <location>
        <begin position="22"/>
        <end position="53"/>
    </location>
</feature>
<feature type="compositionally biased region" description="Polar residues" evidence="1">
    <location>
        <begin position="501"/>
        <end position="520"/>
    </location>
</feature>
<gene>
    <name evidence="2" type="ORF">GQ43DRAFT_21768</name>
</gene>
<dbReference type="InterPro" id="IPR052945">
    <property type="entry name" value="Mitotic_Regulator"/>
</dbReference>
<feature type="region of interest" description="Disordered" evidence="1">
    <location>
        <begin position="442"/>
        <end position="523"/>
    </location>
</feature>
<feature type="compositionally biased region" description="Polar residues" evidence="1">
    <location>
        <begin position="316"/>
        <end position="326"/>
    </location>
</feature>
<feature type="compositionally biased region" description="Polar residues" evidence="1">
    <location>
        <begin position="442"/>
        <end position="453"/>
    </location>
</feature>
<accession>A0A9P4JRF0</accession>
<dbReference type="GO" id="GO:0032153">
    <property type="term" value="C:cell division site"/>
    <property type="evidence" value="ECO:0007669"/>
    <property type="project" value="TreeGrafter"/>
</dbReference>
<sequence>MRLPFGRCFRPFLHPTKKNTMANREYRPGGMESRSESYEFVNNASNPPNLSLGDLPSPRVGEIPPALSPLDALALQGRLLAKRFEQANKSGRRISRLAPLTIQNEFGNRGGYFSSLSPSTAGSSHDEPISPHPAFSPRETKPQERHKSVYPQLQEDDLSHDQPFPFRNNLAPVAEGKQAQPVPQDYFGVVRTRSPEPGDARIGFQEAPPVMPNIPRSNNGPQAVLNRQRMPSIDSLSVKAHQPGLLPPRSPGSFRSPRHSPSIRSVREDSSDEVEDMSLAGSYDSSQLRQFSPERSVSRSHSPFSPRMTQHMRRSPSVSSEFSTTGFPRPAFNFSRPLSTASRQPSLDLRTSVDAPVQQPSDENAMMRPSFDNYPPRQDSADGYVGDVVHTPVSMTSEDFRRSSDSHNNPAPSYTYTKFDLPRGRPLGRRSIRAEDFLNSQIHWDQPVQNPNKPQQTSYSRPPSPPSPPQSLDRPRTQPEPEPEPAPLAPTASSERPVAPSLTSSKNTIRARPSGSSDVTAQEHCDKGVELHEAGEFMKSTYHLRLAARAGLPEGMFWYGLACRHGWGMRENKAEAMQWLRRAVDSGQLEIANDEDQDRQGRPADVVKRKKHQAQYAAAIYELGKCYAEGWGTRVDKSLALRYFEIAGNWGDSDALTEAGYYYCKGIGCKKDMSKAAKLYRAAEAKGVSMVGNSWIHKEKYMDAGPTSDARSVRSGRPAEKEMSKKKPRDKSRTRTIFGRNKSFQT</sequence>
<dbReference type="InterPro" id="IPR011990">
    <property type="entry name" value="TPR-like_helical_dom_sf"/>
</dbReference>
<evidence type="ECO:0000313" key="2">
    <source>
        <dbReference type="EMBL" id="KAF2201777.1"/>
    </source>
</evidence>